<protein>
    <recommendedName>
        <fullName evidence="1">RNase H type-1 domain-containing protein</fullName>
    </recommendedName>
</protein>
<accession>A0ABR2QCA0</accession>
<dbReference type="InterPro" id="IPR002156">
    <property type="entry name" value="RNaseH_domain"/>
</dbReference>
<dbReference type="EMBL" id="JBBPBN010000041">
    <property type="protein sequence ID" value="KAK8998317.1"/>
    <property type="molecule type" value="Genomic_DNA"/>
</dbReference>
<dbReference type="SUPFAM" id="SSF53098">
    <property type="entry name" value="Ribonuclease H-like"/>
    <property type="match status" value="1"/>
</dbReference>
<dbReference type="InterPro" id="IPR052929">
    <property type="entry name" value="RNase_H-like_EbsB-rel"/>
</dbReference>
<dbReference type="PANTHER" id="PTHR47074:SF61">
    <property type="entry name" value="RNASE H TYPE-1 DOMAIN-CONTAINING PROTEIN"/>
    <property type="match status" value="1"/>
</dbReference>
<evidence type="ECO:0000313" key="3">
    <source>
        <dbReference type="Proteomes" id="UP001396334"/>
    </source>
</evidence>
<proteinExistence type="predicted"/>
<dbReference type="Pfam" id="PF13456">
    <property type="entry name" value="RVT_3"/>
    <property type="match status" value="1"/>
</dbReference>
<dbReference type="InterPro" id="IPR044730">
    <property type="entry name" value="RNase_H-like_dom_plant"/>
</dbReference>
<evidence type="ECO:0000259" key="1">
    <source>
        <dbReference type="Pfam" id="PF13456"/>
    </source>
</evidence>
<reference evidence="2 3" key="1">
    <citation type="journal article" date="2024" name="G3 (Bethesda)">
        <title>Genome assembly of Hibiscus sabdariffa L. provides insights into metabolisms of medicinal natural products.</title>
        <authorList>
            <person name="Kim T."/>
        </authorList>
    </citation>
    <scope>NUCLEOTIDE SEQUENCE [LARGE SCALE GENOMIC DNA]</scope>
    <source>
        <strain evidence="2">TK-2024</strain>
        <tissue evidence="2">Old leaves</tissue>
    </source>
</reference>
<keyword evidence="3" id="KW-1185">Reference proteome</keyword>
<dbReference type="PANTHER" id="PTHR47074">
    <property type="entry name" value="BNAC02G40300D PROTEIN"/>
    <property type="match status" value="1"/>
</dbReference>
<dbReference type="InterPro" id="IPR036397">
    <property type="entry name" value="RNaseH_sf"/>
</dbReference>
<evidence type="ECO:0000313" key="2">
    <source>
        <dbReference type="EMBL" id="KAK8998317.1"/>
    </source>
</evidence>
<name>A0ABR2QCA0_9ROSI</name>
<dbReference type="Gene3D" id="3.30.420.10">
    <property type="entry name" value="Ribonuclease H-like superfamily/Ribonuclease H"/>
    <property type="match status" value="1"/>
</dbReference>
<feature type="domain" description="RNase H type-1" evidence="1">
    <location>
        <begin position="113"/>
        <end position="234"/>
    </location>
</feature>
<dbReference type="Proteomes" id="UP001396334">
    <property type="component" value="Unassembled WGS sequence"/>
</dbReference>
<organism evidence="2 3">
    <name type="scientific">Hibiscus sabdariffa</name>
    <name type="common">roselle</name>
    <dbReference type="NCBI Taxonomy" id="183260"/>
    <lineage>
        <taxon>Eukaryota</taxon>
        <taxon>Viridiplantae</taxon>
        <taxon>Streptophyta</taxon>
        <taxon>Embryophyta</taxon>
        <taxon>Tracheophyta</taxon>
        <taxon>Spermatophyta</taxon>
        <taxon>Magnoliopsida</taxon>
        <taxon>eudicotyledons</taxon>
        <taxon>Gunneridae</taxon>
        <taxon>Pentapetalae</taxon>
        <taxon>rosids</taxon>
        <taxon>malvids</taxon>
        <taxon>Malvales</taxon>
        <taxon>Malvaceae</taxon>
        <taxon>Malvoideae</taxon>
        <taxon>Hibiscus</taxon>
    </lineage>
</organism>
<dbReference type="InterPro" id="IPR012337">
    <property type="entry name" value="RNaseH-like_sf"/>
</dbReference>
<gene>
    <name evidence="2" type="ORF">V6N11_083708</name>
</gene>
<sequence length="259" mass="28558">MMHGLQVLHSNTWNYDVVVSLFSPQLAAQILCTPLPSVSTNDIRIWRGDSSGLYSVKSGYRWLLNSESEAGRDNSLEEDWYNKLYGSVPHLTRVSSTLNVRWSPPTEDLMKANFDASYNGDDHSSVSGVIIRNSGGLIMAAGTYPNSHVANSDLAEAIACDQTLILLKDLGFDRAIVEGGSFIVISKICSPFTDRSVLSVPLGNILRRTNHFSLLKSMHVKREGNKAAHLLAHAGRTYSEPRIWIEEAQPEVELAASQD</sequence>
<comment type="caution">
    <text evidence="2">The sequence shown here is derived from an EMBL/GenBank/DDBJ whole genome shotgun (WGS) entry which is preliminary data.</text>
</comment>
<dbReference type="CDD" id="cd06222">
    <property type="entry name" value="RNase_H_like"/>
    <property type="match status" value="1"/>
</dbReference>